<protein>
    <submittedName>
        <fullName evidence="1">Uncharacterized protein</fullName>
    </submittedName>
</protein>
<proteinExistence type="predicted"/>
<evidence type="ECO:0000313" key="1">
    <source>
        <dbReference type="EMBL" id="KAI4317888.1"/>
    </source>
</evidence>
<sequence length="214" mass="22937">MVAFPNRVIALSAFLLLQSLSASSDFLSPLSPLLSPVFGDLCKDVACGKGTCKRSNNGTFPAYVCECEDGWKQTRSDDDNDFKFLPCIVPNCSVDYSCSKAPSPVQEKAGKTNASIFDVCHWVDCGGGSCNKTSMFTYSCECNTGYYNLFNATAFPCYKECALGMDCSNLGIPMTNSSSSSAPPALDDSAGSIVRGSSLWLVMLMVFMTKILLG</sequence>
<accession>A0ACB9M1N2</accession>
<dbReference type="Proteomes" id="UP000828941">
    <property type="component" value="Chromosome 10"/>
</dbReference>
<reference evidence="1 2" key="1">
    <citation type="journal article" date="2022" name="DNA Res.">
        <title>Chromosomal-level genome assembly of the orchid tree Bauhinia variegata (Leguminosae; Cercidoideae) supports the allotetraploid origin hypothesis of Bauhinia.</title>
        <authorList>
            <person name="Zhong Y."/>
            <person name="Chen Y."/>
            <person name="Zheng D."/>
            <person name="Pang J."/>
            <person name="Liu Y."/>
            <person name="Luo S."/>
            <person name="Meng S."/>
            <person name="Qian L."/>
            <person name="Wei D."/>
            <person name="Dai S."/>
            <person name="Zhou R."/>
        </authorList>
    </citation>
    <scope>NUCLEOTIDE SEQUENCE [LARGE SCALE GENOMIC DNA]</scope>
    <source>
        <strain evidence="1">BV-YZ2020</strain>
    </source>
</reference>
<keyword evidence="2" id="KW-1185">Reference proteome</keyword>
<evidence type="ECO:0000313" key="2">
    <source>
        <dbReference type="Proteomes" id="UP000828941"/>
    </source>
</evidence>
<name>A0ACB9M1N2_BAUVA</name>
<dbReference type="EMBL" id="CM039435">
    <property type="protein sequence ID" value="KAI4317888.1"/>
    <property type="molecule type" value="Genomic_DNA"/>
</dbReference>
<organism evidence="1 2">
    <name type="scientific">Bauhinia variegata</name>
    <name type="common">Purple orchid tree</name>
    <name type="synonym">Phanera variegata</name>
    <dbReference type="NCBI Taxonomy" id="167791"/>
    <lineage>
        <taxon>Eukaryota</taxon>
        <taxon>Viridiplantae</taxon>
        <taxon>Streptophyta</taxon>
        <taxon>Embryophyta</taxon>
        <taxon>Tracheophyta</taxon>
        <taxon>Spermatophyta</taxon>
        <taxon>Magnoliopsida</taxon>
        <taxon>eudicotyledons</taxon>
        <taxon>Gunneridae</taxon>
        <taxon>Pentapetalae</taxon>
        <taxon>rosids</taxon>
        <taxon>fabids</taxon>
        <taxon>Fabales</taxon>
        <taxon>Fabaceae</taxon>
        <taxon>Cercidoideae</taxon>
        <taxon>Cercideae</taxon>
        <taxon>Bauhiniinae</taxon>
        <taxon>Bauhinia</taxon>
    </lineage>
</organism>
<gene>
    <name evidence="1" type="ORF">L6164_025718</name>
</gene>
<comment type="caution">
    <text evidence="1">The sequence shown here is derived from an EMBL/GenBank/DDBJ whole genome shotgun (WGS) entry which is preliminary data.</text>
</comment>